<dbReference type="Proteomes" id="UP000236723">
    <property type="component" value="Unassembled WGS sequence"/>
</dbReference>
<reference evidence="3" key="1">
    <citation type="submission" date="2016-10" db="EMBL/GenBank/DDBJ databases">
        <authorList>
            <person name="Varghese N."/>
            <person name="Submissions S."/>
        </authorList>
    </citation>
    <scope>NUCLEOTIDE SEQUENCE [LARGE SCALE GENOMIC DNA]</scope>
    <source>
        <strain evidence="3">DSM 43163</strain>
    </source>
</reference>
<evidence type="ECO:0000256" key="1">
    <source>
        <dbReference type="SAM" id="MobiDB-lite"/>
    </source>
</evidence>
<sequence length="322" mass="36207">MTTEQQHPDPITEGLTHSGQRLVQFIAISAVVRQVQARYQLRLQRARQIRALEAERRAGMAMRTAFEQARSRWAPAHDREWLRQADLLRVAEAWSAALPYAADHRAAASAARKCEERLRKLHPHAMQHYDRFRDAGLSPEEAMRDAVPFFTRTPNVRTGDPASERQALPEAGGIRRTVDEHGPAEREEAEHRQQQYAVKLINELKAHHQGPEDLRPEDLRTALEVATNLPERVITGALEQVANAPSRGTTSATDVTPQRDLNAAIGTPTLESPTRTPAQVAKDDFPYNIREAVHLASQQPAEQPSPARPRHHGPSQHRRPSR</sequence>
<dbReference type="RefSeq" id="WP_146087251.1">
    <property type="nucleotide sequence ID" value="NZ_FNVO01000002.1"/>
</dbReference>
<feature type="compositionally biased region" description="Polar residues" evidence="1">
    <location>
        <begin position="246"/>
        <end position="256"/>
    </location>
</feature>
<feature type="region of interest" description="Disordered" evidence="1">
    <location>
        <begin position="239"/>
        <end position="322"/>
    </location>
</feature>
<keyword evidence="3" id="KW-1185">Reference proteome</keyword>
<organism evidence="2 3">
    <name type="scientific">Thermomonospora echinospora</name>
    <dbReference type="NCBI Taxonomy" id="1992"/>
    <lineage>
        <taxon>Bacteria</taxon>
        <taxon>Bacillati</taxon>
        <taxon>Actinomycetota</taxon>
        <taxon>Actinomycetes</taxon>
        <taxon>Streptosporangiales</taxon>
        <taxon>Thermomonosporaceae</taxon>
        <taxon>Thermomonospora</taxon>
    </lineage>
</organism>
<name>A0A1H5USZ1_9ACTN</name>
<dbReference type="OrthoDB" id="3473505at2"/>
<accession>A0A1H5USZ1</accession>
<gene>
    <name evidence="2" type="ORF">SAMN04489712_1027</name>
</gene>
<evidence type="ECO:0000313" key="3">
    <source>
        <dbReference type="Proteomes" id="UP000236723"/>
    </source>
</evidence>
<feature type="compositionally biased region" description="Basic residues" evidence="1">
    <location>
        <begin position="308"/>
        <end position="322"/>
    </location>
</feature>
<dbReference type="EMBL" id="FNVO01000002">
    <property type="protein sequence ID" value="SEF78126.1"/>
    <property type="molecule type" value="Genomic_DNA"/>
</dbReference>
<dbReference type="AlphaFoldDB" id="A0A1H5USZ1"/>
<proteinExistence type="predicted"/>
<evidence type="ECO:0000313" key="2">
    <source>
        <dbReference type="EMBL" id="SEF78126.1"/>
    </source>
</evidence>
<protein>
    <submittedName>
        <fullName evidence="2">Uncharacterized protein</fullName>
    </submittedName>
</protein>